<dbReference type="Gene3D" id="4.10.640.10">
    <property type="entry name" value="Ribosomal protein S18"/>
    <property type="match status" value="1"/>
</dbReference>
<accession>A0ABD3VNJ1</accession>
<sequence>MVSVAEVARLSCRLNNFLTINRLFRPVLGQSVSRCEQFSTNPEEAIIKKQDRMAADVVPFKPLPLPKRSWKGRVKVSTYSVRQKTHKPTKAETPAFNIEEVETILKEMEKELVSENDQPVPNMPNPYVEKDKKCIICQYNIDLNYKNARLLSQFVSPFSGRIYGRQITGLCIPMQREIARLIKCARKTGFMSVYYKKADYLADPKLFNPFK</sequence>
<organism evidence="4 5">
    <name type="scientific">Sinanodonta woodiana</name>
    <name type="common">Chinese pond mussel</name>
    <name type="synonym">Anodonta woodiana</name>
    <dbReference type="NCBI Taxonomy" id="1069815"/>
    <lineage>
        <taxon>Eukaryota</taxon>
        <taxon>Metazoa</taxon>
        <taxon>Spiralia</taxon>
        <taxon>Lophotrochozoa</taxon>
        <taxon>Mollusca</taxon>
        <taxon>Bivalvia</taxon>
        <taxon>Autobranchia</taxon>
        <taxon>Heteroconchia</taxon>
        <taxon>Palaeoheterodonta</taxon>
        <taxon>Unionida</taxon>
        <taxon>Unionoidea</taxon>
        <taxon>Unionidae</taxon>
        <taxon>Unioninae</taxon>
        <taxon>Sinanodonta</taxon>
    </lineage>
</organism>
<dbReference type="PANTHER" id="PTHR13479">
    <property type="entry name" value="30S RIBOSOMAL PROTEIN S18"/>
    <property type="match status" value="1"/>
</dbReference>
<dbReference type="PANTHER" id="PTHR13479:SF40">
    <property type="entry name" value="SMALL RIBOSOMAL SUBUNIT PROTEIN BS18M"/>
    <property type="match status" value="1"/>
</dbReference>
<evidence type="ECO:0000313" key="5">
    <source>
        <dbReference type="Proteomes" id="UP001634394"/>
    </source>
</evidence>
<name>A0ABD3VNJ1_SINWO</name>
<dbReference type="GO" id="GO:0005840">
    <property type="term" value="C:ribosome"/>
    <property type="evidence" value="ECO:0007669"/>
    <property type="project" value="UniProtKB-KW"/>
</dbReference>
<proteinExistence type="inferred from homology"/>
<evidence type="ECO:0000256" key="2">
    <source>
        <dbReference type="ARBA" id="ARBA00022980"/>
    </source>
</evidence>
<evidence type="ECO:0000256" key="3">
    <source>
        <dbReference type="ARBA" id="ARBA00023274"/>
    </source>
</evidence>
<comment type="similarity">
    <text evidence="1">Belongs to the bacterial ribosomal protein bS18 family.</text>
</comment>
<keyword evidence="5" id="KW-1185">Reference proteome</keyword>
<reference evidence="4 5" key="1">
    <citation type="submission" date="2024-11" db="EMBL/GenBank/DDBJ databases">
        <title>Chromosome-level genome assembly of the freshwater bivalve Anodonta woodiana.</title>
        <authorList>
            <person name="Chen X."/>
        </authorList>
    </citation>
    <scope>NUCLEOTIDE SEQUENCE [LARGE SCALE GENOMIC DNA]</scope>
    <source>
        <strain evidence="4">MN2024</strain>
        <tissue evidence="4">Gills</tissue>
    </source>
</reference>
<dbReference type="GO" id="GO:1990904">
    <property type="term" value="C:ribonucleoprotein complex"/>
    <property type="evidence" value="ECO:0007669"/>
    <property type="project" value="UniProtKB-KW"/>
</dbReference>
<dbReference type="Proteomes" id="UP001634394">
    <property type="component" value="Unassembled WGS sequence"/>
</dbReference>
<evidence type="ECO:0000313" key="4">
    <source>
        <dbReference type="EMBL" id="KAL3863162.1"/>
    </source>
</evidence>
<dbReference type="EMBL" id="JBJQND010000010">
    <property type="protein sequence ID" value="KAL3863162.1"/>
    <property type="molecule type" value="Genomic_DNA"/>
</dbReference>
<gene>
    <name evidence="4" type="ORF">ACJMK2_004931</name>
</gene>
<protein>
    <recommendedName>
        <fullName evidence="6">Mitochondrial ribosomal protein S18C</fullName>
    </recommendedName>
</protein>
<dbReference type="Pfam" id="PF01084">
    <property type="entry name" value="Ribosomal_S18"/>
    <property type="match status" value="1"/>
</dbReference>
<comment type="caution">
    <text evidence="4">The sequence shown here is derived from an EMBL/GenBank/DDBJ whole genome shotgun (WGS) entry which is preliminary data.</text>
</comment>
<keyword evidence="3" id="KW-0687">Ribonucleoprotein</keyword>
<keyword evidence="2" id="KW-0689">Ribosomal protein</keyword>
<dbReference type="AlphaFoldDB" id="A0ABD3VNJ1"/>
<dbReference type="InterPro" id="IPR001648">
    <property type="entry name" value="Ribosomal_bS18"/>
</dbReference>
<evidence type="ECO:0000256" key="1">
    <source>
        <dbReference type="ARBA" id="ARBA00005589"/>
    </source>
</evidence>
<dbReference type="InterPro" id="IPR036870">
    <property type="entry name" value="Ribosomal_bS18_sf"/>
</dbReference>
<dbReference type="SUPFAM" id="SSF46911">
    <property type="entry name" value="Ribosomal protein S18"/>
    <property type="match status" value="1"/>
</dbReference>
<evidence type="ECO:0008006" key="6">
    <source>
        <dbReference type="Google" id="ProtNLM"/>
    </source>
</evidence>